<evidence type="ECO:0000313" key="5">
    <source>
        <dbReference type="Proteomes" id="UP000622653"/>
    </source>
</evidence>
<dbReference type="GO" id="GO:0008206">
    <property type="term" value="P:bile acid metabolic process"/>
    <property type="evidence" value="ECO:0007669"/>
    <property type="project" value="UniProtKB-ARBA"/>
</dbReference>
<evidence type="ECO:0000256" key="1">
    <source>
        <dbReference type="ARBA" id="ARBA00006484"/>
    </source>
</evidence>
<dbReference type="Proteomes" id="UP000622653">
    <property type="component" value="Unassembled WGS sequence"/>
</dbReference>
<comment type="similarity">
    <text evidence="1">Belongs to the short-chain dehydrogenases/reductases (SDR) family.</text>
</comment>
<dbReference type="Pfam" id="PF13561">
    <property type="entry name" value="adh_short_C2"/>
    <property type="match status" value="1"/>
</dbReference>
<gene>
    <name evidence="4" type="ORF">IRY55_11310</name>
</gene>
<dbReference type="PRINTS" id="PR00081">
    <property type="entry name" value="GDHRDH"/>
</dbReference>
<dbReference type="Gene3D" id="3.40.50.720">
    <property type="entry name" value="NAD(P)-binding Rossmann-like Domain"/>
    <property type="match status" value="1"/>
</dbReference>
<dbReference type="PANTHER" id="PTHR48107">
    <property type="entry name" value="NADPH-DEPENDENT ALDEHYDE REDUCTASE-LIKE PROTEIN, CHLOROPLASTIC-RELATED"/>
    <property type="match status" value="1"/>
</dbReference>
<proteinExistence type="inferred from homology"/>
<dbReference type="GO" id="GO:0016614">
    <property type="term" value="F:oxidoreductase activity, acting on CH-OH group of donors"/>
    <property type="evidence" value="ECO:0007669"/>
    <property type="project" value="UniProtKB-ARBA"/>
</dbReference>
<dbReference type="RefSeq" id="WP_194563432.1">
    <property type="nucleotide sequence ID" value="NZ_JADKPV010000006.1"/>
</dbReference>
<comment type="caution">
    <text evidence="4">The sequence shown here is derived from an EMBL/GenBank/DDBJ whole genome shotgun (WGS) entry which is preliminary data.</text>
</comment>
<keyword evidence="2" id="KW-0560">Oxidoreductase</keyword>
<evidence type="ECO:0000313" key="4">
    <source>
        <dbReference type="EMBL" id="MBF4501953.1"/>
    </source>
</evidence>
<dbReference type="PROSITE" id="PS00061">
    <property type="entry name" value="ADH_SHORT"/>
    <property type="match status" value="1"/>
</dbReference>
<protein>
    <submittedName>
        <fullName evidence="4">SDR family oxidoreductase</fullName>
    </submittedName>
</protein>
<dbReference type="EMBL" id="JADKPV010000006">
    <property type="protein sequence ID" value="MBF4501953.1"/>
    <property type="molecule type" value="Genomic_DNA"/>
</dbReference>
<dbReference type="PANTHER" id="PTHR48107:SF16">
    <property type="entry name" value="NADPH-DEPENDENT ALDEHYDE REDUCTASE 1, CHLOROPLASTIC"/>
    <property type="match status" value="1"/>
</dbReference>
<dbReference type="AlphaFoldDB" id="A0A8J7GMV5"/>
<accession>A0A8J7GMV5</accession>
<keyword evidence="5" id="KW-1185">Reference proteome</keyword>
<evidence type="ECO:0000256" key="2">
    <source>
        <dbReference type="ARBA" id="ARBA00023002"/>
    </source>
</evidence>
<dbReference type="InterPro" id="IPR020904">
    <property type="entry name" value="Sc_DH/Rdtase_CS"/>
</dbReference>
<reference evidence="4" key="1">
    <citation type="submission" date="2020-11" db="EMBL/GenBank/DDBJ databases">
        <title>Multidrug resistant novel bacterium Savagea serpentis sp. nov., isolated from the scats of a vine snake (Ahaetulla nasuta).</title>
        <authorList>
            <person name="Venkata Ramana V."/>
            <person name="Vikas Patil S."/>
            <person name="Yogita Lugani V."/>
        </authorList>
    </citation>
    <scope>NUCLEOTIDE SEQUENCE</scope>
    <source>
        <strain evidence="4">SN6</strain>
    </source>
</reference>
<dbReference type="InterPro" id="IPR002347">
    <property type="entry name" value="SDR_fam"/>
</dbReference>
<dbReference type="InterPro" id="IPR036291">
    <property type="entry name" value="NAD(P)-bd_dom_sf"/>
</dbReference>
<dbReference type="SUPFAM" id="SSF51735">
    <property type="entry name" value="NAD(P)-binding Rossmann-fold domains"/>
    <property type="match status" value="1"/>
</dbReference>
<dbReference type="FunFam" id="3.40.50.720:FF:000084">
    <property type="entry name" value="Short-chain dehydrogenase reductase"/>
    <property type="match status" value="1"/>
</dbReference>
<organism evidence="4 5">
    <name type="scientific">Savagea serpentis</name>
    <dbReference type="NCBI Taxonomy" id="2785297"/>
    <lineage>
        <taxon>Bacteria</taxon>
        <taxon>Bacillati</taxon>
        <taxon>Bacillota</taxon>
        <taxon>Bacilli</taxon>
        <taxon>Bacillales</taxon>
        <taxon>Caryophanaceae</taxon>
        <taxon>Savagea</taxon>
    </lineage>
</organism>
<feature type="region of interest" description="Disordered" evidence="3">
    <location>
        <begin position="1"/>
        <end position="40"/>
    </location>
</feature>
<sequence>MTKEHYEEVDEAVGRQQQQQQPGIERDMEPAPIFDNGTKGAGRLRGKKALITGGDSGIGRAIALAFAKEGADLAIVYLDERERKDAEETLRAVEPYGVQTYMEQLDVSREENSAPLIQRVRQQLGGLNILVNNAGKQFPQSTIADISSDQLHETFETNFFGLFYVTKAAVAEMKEGDVILNTTSITAYNGSPELMDYAATKGAITAFTRSLALNLVDRGIRVNAVAPGPIWTPLIPATFDSEKVEHHGEDTPMERRGQPAEVAGAYVFLASDEASYMTGQTIHVNGGDYTSS</sequence>
<evidence type="ECO:0000256" key="3">
    <source>
        <dbReference type="SAM" id="MobiDB-lite"/>
    </source>
</evidence>
<name>A0A8J7GMV5_9BACL</name>
<dbReference type="PRINTS" id="PR00080">
    <property type="entry name" value="SDRFAMILY"/>
</dbReference>